<proteinExistence type="predicted"/>
<dbReference type="AlphaFoldDB" id="A0A0A9FWN2"/>
<reference evidence="1" key="1">
    <citation type="submission" date="2014-09" db="EMBL/GenBank/DDBJ databases">
        <authorList>
            <person name="Magalhaes I.L.F."/>
            <person name="Oliveira U."/>
            <person name="Santos F.R."/>
            <person name="Vidigal T.H.D.A."/>
            <person name="Brescovit A.D."/>
            <person name="Santos A.J."/>
        </authorList>
    </citation>
    <scope>NUCLEOTIDE SEQUENCE</scope>
    <source>
        <tissue evidence="1">Shoot tissue taken approximately 20 cm above the soil surface</tissue>
    </source>
</reference>
<organism evidence="1">
    <name type="scientific">Arundo donax</name>
    <name type="common">Giant reed</name>
    <name type="synonym">Donax arundinaceus</name>
    <dbReference type="NCBI Taxonomy" id="35708"/>
    <lineage>
        <taxon>Eukaryota</taxon>
        <taxon>Viridiplantae</taxon>
        <taxon>Streptophyta</taxon>
        <taxon>Embryophyta</taxon>
        <taxon>Tracheophyta</taxon>
        <taxon>Spermatophyta</taxon>
        <taxon>Magnoliopsida</taxon>
        <taxon>Liliopsida</taxon>
        <taxon>Poales</taxon>
        <taxon>Poaceae</taxon>
        <taxon>PACMAD clade</taxon>
        <taxon>Arundinoideae</taxon>
        <taxon>Arundineae</taxon>
        <taxon>Arundo</taxon>
    </lineage>
</organism>
<name>A0A0A9FWN2_ARUDO</name>
<dbReference type="EMBL" id="GBRH01183180">
    <property type="protein sequence ID" value="JAE14716.1"/>
    <property type="molecule type" value="Transcribed_RNA"/>
</dbReference>
<reference evidence="1" key="2">
    <citation type="journal article" date="2015" name="Data Brief">
        <title>Shoot transcriptome of the giant reed, Arundo donax.</title>
        <authorList>
            <person name="Barrero R.A."/>
            <person name="Guerrero F.D."/>
            <person name="Moolhuijzen P."/>
            <person name="Goolsby J.A."/>
            <person name="Tidwell J."/>
            <person name="Bellgard S.E."/>
            <person name="Bellgard M.I."/>
        </authorList>
    </citation>
    <scope>NUCLEOTIDE SEQUENCE</scope>
    <source>
        <tissue evidence="1">Shoot tissue taken approximately 20 cm above the soil surface</tissue>
    </source>
</reference>
<evidence type="ECO:0000313" key="1">
    <source>
        <dbReference type="EMBL" id="JAE14716.1"/>
    </source>
</evidence>
<sequence>MYPCKTDAECKTDISQMKMINQDCTTTIAPICVPSLSG</sequence>
<protein>
    <submittedName>
        <fullName evidence="1">Uncharacterized protein</fullName>
    </submittedName>
</protein>
<accession>A0A0A9FWN2</accession>